<dbReference type="Pfam" id="PF13561">
    <property type="entry name" value="adh_short_C2"/>
    <property type="match status" value="1"/>
</dbReference>
<dbReference type="PANTHER" id="PTHR24321">
    <property type="entry name" value="DEHYDROGENASES, SHORT CHAIN"/>
    <property type="match status" value="1"/>
</dbReference>
<dbReference type="PRINTS" id="PR00080">
    <property type="entry name" value="SDRFAMILY"/>
</dbReference>
<dbReference type="InterPro" id="IPR036291">
    <property type="entry name" value="NAD(P)-bd_dom_sf"/>
</dbReference>
<sequence length="263" mass="26692">MSDERGQVRGSLEGKVALVTGAARGMGEAIARELARRGAHVVLGDVLTEQGEKTAASMGEAARFVPLDVTEPDSWAAAVATATDRFGRLDILVNNAAIYTTAPLVEETAEQLERLLKVDLVGPFLGLQAAVPALRAAGGGAIVNISSQAGLQGIIGHGAYGAAKWGLRGLSRTAALELGGFGIRVNCVFPGAIDTAMTAHLGTTDHPAAALGRIGRPEEVAALVAFLASDDASYLTGAEIAADGGATAGRMPVFAPRGAQADA</sequence>
<accession>A0A7H1BDJ7</accession>
<dbReference type="PROSITE" id="PS00061">
    <property type="entry name" value="ADH_SHORT"/>
    <property type="match status" value="1"/>
</dbReference>
<comment type="similarity">
    <text evidence="1">Belongs to the short-chain dehydrogenases/reductases (SDR) family.</text>
</comment>
<dbReference type="PANTHER" id="PTHR24321:SF15">
    <property type="entry name" value="OXIDOREDUCTASE UCPA"/>
    <property type="match status" value="1"/>
</dbReference>
<keyword evidence="5" id="KW-1185">Reference proteome</keyword>
<feature type="domain" description="Ketoreductase" evidence="3">
    <location>
        <begin position="15"/>
        <end position="182"/>
    </location>
</feature>
<dbReference type="InterPro" id="IPR057326">
    <property type="entry name" value="KR_dom"/>
</dbReference>
<dbReference type="InterPro" id="IPR002347">
    <property type="entry name" value="SDR_fam"/>
</dbReference>
<gene>
    <name evidence="4" type="ORF">IAG42_26585</name>
</gene>
<evidence type="ECO:0000256" key="2">
    <source>
        <dbReference type="ARBA" id="ARBA00023002"/>
    </source>
</evidence>
<dbReference type="Proteomes" id="UP000516428">
    <property type="component" value="Chromosome"/>
</dbReference>
<dbReference type="EMBL" id="CP061281">
    <property type="protein sequence ID" value="QNS06802.1"/>
    <property type="molecule type" value="Genomic_DNA"/>
</dbReference>
<organism evidence="4 5">
    <name type="scientific">Streptomyces xanthii</name>
    <dbReference type="NCBI Taxonomy" id="2768069"/>
    <lineage>
        <taxon>Bacteria</taxon>
        <taxon>Bacillati</taxon>
        <taxon>Actinomycetota</taxon>
        <taxon>Actinomycetes</taxon>
        <taxon>Kitasatosporales</taxon>
        <taxon>Streptomycetaceae</taxon>
        <taxon>Streptomyces</taxon>
    </lineage>
</organism>
<proteinExistence type="inferred from homology"/>
<dbReference type="RefSeq" id="WP_188339482.1">
    <property type="nucleotide sequence ID" value="NZ_CP061281.1"/>
</dbReference>
<evidence type="ECO:0000313" key="5">
    <source>
        <dbReference type="Proteomes" id="UP000516428"/>
    </source>
</evidence>
<keyword evidence="2 4" id="KW-0560">Oxidoreductase</keyword>
<dbReference type="KEGG" id="sxn:IAG42_26585"/>
<dbReference type="PRINTS" id="PR00081">
    <property type="entry name" value="GDHRDH"/>
</dbReference>
<dbReference type="SMART" id="SM00822">
    <property type="entry name" value="PKS_KR"/>
    <property type="match status" value="1"/>
</dbReference>
<protein>
    <submittedName>
        <fullName evidence="4">Glucose 1-dehydrogenase</fullName>
        <ecNumber evidence="4">1.1.1.47</ecNumber>
    </submittedName>
</protein>
<evidence type="ECO:0000313" key="4">
    <source>
        <dbReference type="EMBL" id="QNS06802.1"/>
    </source>
</evidence>
<dbReference type="GO" id="GO:0047936">
    <property type="term" value="F:glucose 1-dehydrogenase [NAD(P)+] activity"/>
    <property type="evidence" value="ECO:0007669"/>
    <property type="project" value="UniProtKB-EC"/>
</dbReference>
<dbReference type="NCBIfam" id="NF005559">
    <property type="entry name" value="PRK07231.1"/>
    <property type="match status" value="1"/>
</dbReference>
<evidence type="ECO:0000259" key="3">
    <source>
        <dbReference type="SMART" id="SM00822"/>
    </source>
</evidence>
<dbReference type="FunFam" id="3.40.50.720:FF:000084">
    <property type="entry name" value="Short-chain dehydrogenase reductase"/>
    <property type="match status" value="1"/>
</dbReference>
<dbReference type="SUPFAM" id="SSF51735">
    <property type="entry name" value="NAD(P)-binding Rossmann-fold domains"/>
    <property type="match status" value="1"/>
</dbReference>
<name>A0A7H1BDJ7_9ACTN</name>
<dbReference type="AlphaFoldDB" id="A0A7H1BDJ7"/>
<evidence type="ECO:0000256" key="1">
    <source>
        <dbReference type="ARBA" id="ARBA00006484"/>
    </source>
</evidence>
<dbReference type="Gene3D" id="3.40.50.720">
    <property type="entry name" value="NAD(P)-binding Rossmann-like Domain"/>
    <property type="match status" value="1"/>
</dbReference>
<reference evidence="4 5" key="1">
    <citation type="submission" date="2020-09" db="EMBL/GenBank/DDBJ databases">
        <title>A novel species.</title>
        <authorList>
            <person name="Gao J."/>
        </authorList>
    </citation>
    <scope>NUCLEOTIDE SEQUENCE [LARGE SCALE GENOMIC DNA]</scope>
    <source>
        <strain evidence="4 5">CRXT-Y-14</strain>
    </source>
</reference>
<dbReference type="EC" id="1.1.1.47" evidence="4"/>
<dbReference type="InterPro" id="IPR020904">
    <property type="entry name" value="Sc_DH/Rdtase_CS"/>
</dbReference>